<keyword evidence="3 6" id="KW-0812">Transmembrane</keyword>
<feature type="transmembrane region" description="Helical" evidence="6">
    <location>
        <begin position="6"/>
        <end position="27"/>
    </location>
</feature>
<gene>
    <name evidence="7" type="ORF">FCL40_00655</name>
</gene>
<keyword evidence="8" id="KW-1185">Reference proteome</keyword>
<evidence type="ECO:0000313" key="8">
    <source>
        <dbReference type="Proteomes" id="UP000305674"/>
    </source>
</evidence>
<dbReference type="Pfam" id="PF01810">
    <property type="entry name" value="LysE"/>
    <property type="match status" value="1"/>
</dbReference>
<dbReference type="Proteomes" id="UP000305674">
    <property type="component" value="Unassembled WGS sequence"/>
</dbReference>
<evidence type="ECO:0000256" key="2">
    <source>
        <dbReference type="ARBA" id="ARBA00022475"/>
    </source>
</evidence>
<accession>A0A4U1BID5</accession>
<feature type="transmembrane region" description="Helical" evidence="6">
    <location>
        <begin position="39"/>
        <end position="62"/>
    </location>
</feature>
<keyword evidence="4 6" id="KW-1133">Transmembrane helix</keyword>
<feature type="transmembrane region" description="Helical" evidence="6">
    <location>
        <begin position="144"/>
        <end position="165"/>
    </location>
</feature>
<dbReference type="PANTHER" id="PTHR30086">
    <property type="entry name" value="ARGININE EXPORTER PROTEIN ARGO"/>
    <property type="match status" value="1"/>
</dbReference>
<dbReference type="GO" id="GO:0005886">
    <property type="term" value="C:plasma membrane"/>
    <property type="evidence" value="ECO:0007669"/>
    <property type="project" value="UniProtKB-SubCell"/>
</dbReference>
<evidence type="ECO:0000256" key="4">
    <source>
        <dbReference type="ARBA" id="ARBA00022989"/>
    </source>
</evidence>
<evidence type="ECO:0000256" key="3">
    <source>
        <dbReference type="ARBA" id="ARBA00022692"/>
    </source>
</evidence>
<dbReference type="PANTHER" id="PTHR30086:SF20">
    <property type="entry name" value="ARGININE EXPORTER PROTEIN ARGO-RELATED"/>
    <property type="match status" value="1"/>
</dbReference>
<evidence type="ECO:0000313" key="7">
    <source>
        <dbReference type="EMBL" id="TKB51099.1"/>
    </source>
</evidence>
<protein>
    <submittedName>
        <fullName evidence="7">Amino acid transporter</fullName>
    </submittedName>
</protein>
<organism evidence="7 8">
    <name type="scientific">Ferrimonas sediminicola</name>
    <dbReference type="NCBI Taxonomy" id="2569538"/>
    <lineage>
        <taxon>Bacteria</taxon>
        <taxon>Pseudomonadati</taxon>
        <taxon>Pseudomonadota</taxon>
        <taxon>Gammaproteobacteria</taxon>
        <taxon>Alteromonadales</taxon>
        <taxon>Ferrimonadaceae</taxon>
        <taxon>Ferrimonas</taxon>
    </lineage>
</organism>
<reference evidence="7 8" key="1">
    <citation type="submission" date="2019-04" db="EMBL/GenBank/DDBJ databases">
        <authorList>
            <person name="Hwang J.C."/>
        </authorList>
    </citation>
    <scope>NUCLEOTIDE SEQUENCE [LARGE SCALE GENOMIC DNA]</scope>
    <source>
        <strain evidence="7 8">IMCC35001</strain>
    </source>
</reference>
<dbReference type="EMBL" id="SWCI01000001">
    <property type="protein sequence ID" value="TKB51099.1"/>
    <property type="molecule type" value="Genomic_DNA"/>
</dbReference>
<dbReference type="AlphaFoldDB" id="A0A4U1BID5"/>
<feature type="transmembrane region" description="Helical" evidence="6">
    <location>
        <begin position="68"/>
        <end position="89"/>
    </location>
</feature>
<comment type="caution">
    <text evidence="7">The sequence shown here is derived from an EMBL/GenBank/DDBJ whole genome shotgun (WGS) entry which is preliminary data.</text>
</comment>
<dbReference type="OrthoDB" id="5638726at2"/>
<proteinExistence type="predicted"/>
<evidence type="ECO:0000256" key="1">
    <source>
        <dbReference type="ARBA" id="ARBA00004651"/>
    </source>
</evidence>
<comment type="subcellular location">
    <subcellularLocation>
        <location evidence="1">Cell membrane</location>
        <topology evidence="1">Multi-pass membrane protein</topology>
    </subcellularLocation>
</comment>
<evidence type="ECO:0000256" key="6">
    <source>
        <dbReference type="SAM" id="Phobius"/>
    </source>
</evidence>
<name>A0A4U1BID5_9GAMM</name>
<sequence>MVSAYINGLGVGAGLIMAIGAQGAFVLSQALKRQYHLMVALTCTLLDVVLIGLGVAGVGALITETPELMSLTQYGGAAFLLWFGFCSLRRALSGEQGMQAGEALVSRRKVLGTTLAVTLLNPHVYLDALVLLGSLGAQFGEARWSFYAGTVTASTLWFVGLSLGAARLAPVLSSPKVWRAIDLLVWALMWSIGVKLLLGA</sequence>
<keyword evidence="2" id="KW-1003">Cell membrane</keyword>
<dbReference type="GO" id="GO:0015171">
    <property type="term" value="F:amino acid transmembrane transporter activity"/>
    <property type="evidence" value="ECO:0007669"/>
    <property type="project" value="TreeGrafter"/>
</dbReference>
<dbReference type="RefSeq" id="WP_136850334.1">
    <property type="nucleotide sequence ID" value="NZ_SWCI01000001.1"/>
</dbReference>
<dbReference type="InterPro" id="IPR001123">
    <property type="entry name" value="LeuE-type"/>
</dbReference>
<feature type="transmembrane region" description="Helical" evidence="6">
    <location>
        <begin position="177"/>
        <end position="198"/>
    </location>
</feature>
<evidence type="ECO:0000256" key="5">
    <source>
        <dbReference type="ARBA" id="ARBA00023136"/>
    </source>
</evidence>
<keyword evidence="5 6" id="KW-0472">Membrane</keyword>